<proteinExistence type="inferred from homology"/>
<dbReference type="NCBIfam" id="TIGR01172">
    <property type="entry name" value="cysE"/>
    <property type="match status" value="1"/>
</dbReference>
<evidence type="ECO:0000256" key="4">
    <source>
        <dbReference type="ARBA" id="ARBA00022605"/>
    </source>
</evidence>
<keyword evidence="6" id="KW-0012">Acyltransferase</keyword>
<dbReference type="GO" id="GO:0005737">
    <property type="term" value="C:cytoplasm"/>
    <property type="evidence" value="ECO:0007669"/>
    <property type="project" value="InterPro"/>
</dbReference>
<dbReference type="AlphaFoldDB" id="A0A0F8Z8N1"/>
<dbReference type="InterPro" id="IPR045304">
    <property type="entry name" value="LbH_SAT"/>
</dbReference>
<organism evidence="8">
    <name type="scientific">marine sediment metagenome</name>
    <dbReference type="NCBI Taxonomy" id="412755"/>
    <lineage>
        <taxon>unclassified sequences</taxon>
        <taxon>metagenomes</taxon>
        <taxon>ecological metagenomes</taxon>
    </lineage>
</organism>
<reference evidence="8" key="1">
    <citation type="journal article" date="2015" name="Nature">
        <title>Complex archaea that bridge the gap between prokaryotes and eukaryotes.</title>
        <authorList>
            <person name="Spang A."/>
            <person name="Saw J.H."/>
            <person name="Jorgensen S.L."/>
            <person name="Zaremba-Niedzwiedzka K."/>
            <person name="Martijn J."/>
            <person name="Lind A.E."/>
            <person name="van Eijk R."/>
            <person name="Schleper C."/>
            <person name="Guy L."/>
            <person name="Ettema T.J."/>
        </authorList>
    </citation>
    <scope>NUCLEOTIDE SEQUENCE</scope>
</reference>
<dbReference type="InterPro" id="IPR001451">
    <property type="entry name" value="Hexapep"/>
</dbReference>
<dbReference type="SUPFAM" id="SSF51161">
    <property type="entry name" value="Trimeric LpxA-like enzymes"/>
    <property type="match status" value="1"/>
</dbReference>
<feature type="non-terminal residue" evidence="8">
    <location>
        <position position="1"/>
    </location>
</feature>
<dbReference type="GO" id="GO:0009001">
    <property type="term" value="F:serine O-acetyltransferase activity"/>
    <property type="evidence" value="ECO:0007669"/>
    <property type="project" value="UniProtKB-EC"/>
</dbReference>
<dbReference type="FunFam" id="2.160.10.10:FF:000002">
    <property type="entry name" value="Serine acetyltransferase"/>
    <property type="match status" value="1"/>
</dbReference>
<dbReference type="PIRSF" id="PIRSF000441">
    <property type="entry name" value="CysE"/>
    <property type="match status" value="1"/>
</dbReference>
<keyword evidence="5" id="KW-0808">Transferase</keyword>
<sequence length="180" mass="18856">CAIHTRDSACAGLSSAFLYYKGFHALQAWRAAHWLWKNDRKSLALVLQNRISVVFGVDIHPAAVIGKGIMFDHATGIVIGETAVVEDCVSILQSVTLGGTGKEAGDRHPKVRRGVLIGPGAKILGNIEIGEGSKITASSVVLKDIPPHSLVAGVPAAVVGTLKIDSPAEQMDQGLSGCQN</sequence>
<dbReference type="Pfam" id="PF00132">
    <property type="entry name" value="Hexapep"/>
    <property type="match status" value="1"/>
</dbReference>
<evidence type="ECO:0000256" key="6">
    <source>
        <dbReference type="ARBA" id="ARBA00023315"/>
    </source>
</evidence>
<comment type="caution">
    <text evidence="8">The sequence shown here is derived from an EMBL/GenBank/DDBJ whole genome shotgun (WGS) entry which is preliminary data.</text>
</comment>
<feature type="domain" description="Serine acetyltransferase N-terminal" evidence="7">
    <location>
        <begin position="2"/>
        <end position="28"/>
    </location>
</feature>
<comment type="similarity">
    <text evidence="2">Belongs to the transferase hexapeptide repeat family.</text>
</comment>
<dbReference type="InterPro" id="IPR042122">
    <property type="entry name" value="Ser_AcTrfase_N_sf"/>
</dbReference>
<evidence type="ECO:0000313" key="8">
    <source>
        <dbReference type="EMBL" id="KKK62779.1"/>
    </source>
</evidence>
<keyword evidence="4" id="KW-0028">Amino-acid biosynthesis</keyword>
<dbReference type="UniPathway" id="UPA00136">
    <property type="reaction ID" value="UER00199"/>
</dbReference>
<dbReference type="EC" id="2.3.1.30" evidence="3"/>
<evidence type="ECO:0000256" key="2">
    <source>
        <dbReference type="ARBA" id="ARBA00007274"/>
    </source>
</evidence>
<accession>A0A0F8Z8N1</accession>
<dbReference type="Pfam" id="PF06426">
    <property type="entry name" value="SATase_N"/>
    <property type="match status" value="1"/>
</dbReference>
<dbReference type="Gene3D" id="1.10.3130.10">
    <property type="entry name" value="serine acetyltransferase, domain 1"/>
    <property type="match status" value="1"/>
</dbReference>
<comment type="pathway">
    <text evidence="1">Amino-acid biosynthesis; L-cysteine biosynthesis; L-cysteine from L-serine: step 1/2.</text>
</comment>
<dbReference type="InterPro" id="IPR053376">
    <property type="entry name" value="Serine_acetyltransferase"/>
</dbReference>
<dbReference type="PANTHER" id="PTHR42811">
    <property type="entry name" value="SERINE ACETYLTRANSFERASE"/>
    <property type="match status" value="1"/>
</dbReference>
<evidence type="ECO:0000259" key="7">
    <source>
        <dbReference type="Pfam" id="PF06426"/>
    </source>
</evidence>
<name>A0A0F8Z8N1_9ZZZZ</name>
<dbReference type="GO" id="GO:0006535">
    <property type="term" value="P:cysteine biosynthetic process from serine"/>
    <property type="evidence" value="ECO:0007669"/>
    <property type="project" value="InterPro"/>
</dbReference>
<dbReference type="InterPro" id="IPR011004">
    <property type="entry name" value="Trimer_LpxA-like_sf"/>
</dbReference>
<protein>
    <recommendedName>
        <fullName evidence="3">serine O-acetyltransferase</fullName>
        <ecNumber evidence="3">2.3.1.30</ecNumber>
    </recommendedName>
</protein>
<evidence type="ECO:0000256" key="3">
    <source>
        <dbReference type="ARBA" id="ARBA00013266"/>
    </source>
</evidence>
<dbReference type="Gene3D" id="2.160.10.10">
    <property type="entry name" value="Hexapeptide repeat proteins"/>
    <property type="match status" value="1"/>
</dbReference>
<evidence type="ECO:0000256" key="1">
    <source>
        <dbReference type="ARBA" id="ARBA00004876"/>
    </source>
</evidence>
<gene>
    <name evidence="8" type="ORF">LCGC14_3000900</name>
</gene>
<evidence type="ECO:0000256" key="5">
    <source>
        <dbReference type="ARBA" id="ARBA00022679"/>
    </source>
</evidence>
<dbReference type="NCBIfam" id="NF041874">
    <property type="entry name" value="EPS_EpsC"/>
    <property type="match status" value="1"/>
</dbReference>
<dbReference type="EMBL" id="LAZR01061835">
    <property type="protein sequence ID" value="KKK62779.1"/>
    <property type="molecule type" value="Genomic_DNA"/>
</dbReference>
<dbReference type="InterPro" id="IPR010493">
    <property type="entry name" value="Ser_AcTrfase_N"/>
</dbReference>
<dbReference type="CDD" id="cd03354">
    <property type="entry name" value="LbH_SAT"/>
    <property type="match status" value="1"/>
</dbReference>
<dbReference type="InterPro" id="IPR005881">
    <property type="entry name" value="Ser_O-AcTrfase"/>
</dbReference>